<feature type="domain" description="SLH" evidence="3">
    <location>
        <begin position="556"/>
        <end position="619"/>
    </location>
</feature>
<evidence type="ECO:0000256" key="1">
    <source>
        <dbReference type="SAM" id="MobiDB-lite"/>
    </source>
</evidence>
<feature type="region of interest" description="Disordered" evidence="1">
    <location>
        <begin position="432"/>
        <end position="470"/>
    </location>
</feature>
<dbReference type="PROSITE" id="PS51272">
    <property type="entry name" value="SLH"/>
    <property type="match status" value="3"/>
</dbReference>
<keyword evidence="5" id="KW-1185">Reference proteome</keyword>
<protein>
    <submittedName>
        <fullName evidence="4">S-layer homology domain-containing protein</fullName>
    </submittedName>
</protein>
<reference evidence="4 5" key="1">
    <citation type="submission" date="2023-03" db="EMBL/GenBank/DDBJ databases">
        <title>Bacillus Genome Sequencing.</title>
        <authorList>
            <person name="Dunlap C."/>
        </authorList>
    </citation>
    <scope>NUCLEOTIDE SEQUENCE [LARGE SCALE GENOMIC DNA]</scope>
    <source>
        <strain evidence="4 5">BD-533</strain>
    </source>
</reference>
<name>A0ABU6GFX5_9BACL</name>
<dbReference type="PANTHER" id="PTHR43308">
    <property type="entry name" value="OUTER MEMBRANE PROTEIN ALPHA-RELATED"/>
    <property type="match status" value="1"/>
</dbReference>
<dbReference type="Pfam" id="PF12733">
    <property type="entry name" value="Cadherin-like"/>
    <property type="match status" value="2"/>
</dbReference>
<feature type="compositionally biased region" description="Polar residues" evidence="1">
    <location>
        <begin position="461"/>
        <end position="470"/>
    </location>
</feature>
<proteinExistence type="predicted"/>
<dbReference type="RefSeq" id="WP_326075645.1">
    <property type="nucleotide sequence ID" value="NZ_JARLKY010000099.1"/>
</dbReference>
<feature type="domain" description="SLH" evidence="3">
    <location>
        <begin position="496"/>
        <end position="555"/>
    </location>
</feature>
<dbReference type="PANTHER" id="PTHR43308:SF5">
    <property type="entry name" value="S-LAYER PROTEIN _ PEPTIDOGLYCAN ENDO-BETA-N-ACETYLGLUCOSAMINIDASE"/>
    <property type="match status" value="1"/>
</dbReference>
<evidence type="ECO:0000256" key="2">
    <source>
        <dbReference type="SAM" id="SignalP"/>
    </source>
</evidence>
<dbReference type="Pfam" id="PF00395">
    <property type="entry name" value="SLH"/>
    <property type="match status" value="3"/>
</dbReference>
<feature type="chain" id="PRO_5046472912" evidence="2">
    <location>
        <begin position="28"/>
        <end position="685"/>
    </location>
</feature>
<dbReference type="EMBL" id="JARLKY010000099">
    <property type="protein sequence ID" value="MEC0231628.1"/>
    <property type="molecule type" value="Genomic_DNA"/>
</dbReference>
<organism evidence="4 5">
    <name type="scientific">Paenibacillus alba</name>
    <dbReference type="NCBI Taxonomy" id="1197127"/>
    <lineage>
        <taxon>Bacteria</taxon>
        <taxon>Bacillati</taxon>
        <taxon>Bacillota</taxon>
        <taxon>Bacilli</taxon>
        <taxon>Bacillales</taxon>
        <taxon>Paenibacillaceae</taxon>
        <taxon>Paenibacillus</taxon>
    </lineage>
</organism>
<feature type="domain" description="SLH" evidence="3">
    <location>
        <begin position="620"/>
        <end position="681"/>
    </location>
</feature>
<feature type="signal peptide" evidence="2">
    <location>
        <begin position="1"/>
        <end position="27"/>
    </location>
</feature>
<keyword evidence="2" id="KW-0732">Signal</keyword>
<gene>
    <name evidence="4" type="ORF">P4I72_31450</name>
</gene>
<evidence type="ECO:0000313" key="5">
    <source>
        <dbReference type="Proteomes" id="UP001338137"/>
    </source>
</evidence>
<accession>A0ABU6GFX5</accession>
<evidence type="ECO:0000313" key="4">
    <source>
        <dbReference type="EMBL" id="MEC0231628.1"/>
    </source>
</evidence>
<dbReference type="InterPro" id="IPR025883">
    <property type="entry name" value="Cadherin-like_domain"/>
</dbReference>
<dbReference type="InterPro" id="IPR051465">
    <property type="entry name" value="Cell_Envelope_Struct_Comp"/>
</dbReference>
<dbReference type="InterPro" id="IPR001119">
    <property type="entry name" value="SLH_dom"/>
</dbReference>
<comment type="caution">
    <text evidence="4">The sequence shown here is derived from an EMBL/GenBank/DDBJ whole genome shotgun (WGS) entry which is preliminary data.</text>
</comment>
<evidence type="ECO:0000259" key="3">
    <source>
        <dbReference type="PROSITE" id="PS51272"/>
    </source>
</evidence>
<sequence length="685" mass="73888">MRKKIKIYLPSLLTFLMIFSLCQSALGASPQSVIKYNGTSIGFNDVDDDVSGQIPVGFQFIFYGTKYDQAYANTNGFLMFKDASDECCTARDELPLNSPTNYIAPFFTDLYMSGSDVLYKTLGSAPNRKFVIQWTNMNFCCDSSSHMGTFQAILYESTNEIQMQYPTLSGSDGSYGSNALIGLQSYTSDPETDTYFNNYSQLTKSITEKQAIRFTPAGSNSYTINASANYDPIYLVNRPVSSDATLSTLELSGVELDQTISDDVYDYTASVKNEVSVTTVTYTTADSHATADLMLNGSPVSNPIDLHIGSNVINVNVMAEDGTKKSYTVTIIRAGSNNAALSSLQLSGVKLDQTVSGDVYAYTASVTNDVSVTTVTYTTVDNHATAALQLNGKLVNNPINLSVGPNIISLVVTSEDGTTRIYTITVTRAPQLVTGNDRSDSSGGSSTPAQPNPPVQPNPSDKPTTTPTQDINVFKSDIVNVVKNIEARIQQAAKNPVPAVLSDTKGHWAEKTIDTFVKLQIIDGYKDGTFNPDGKITRAEFSVLLTRVFDIQGGSHPGTAMKDVGSHWAKDAIQKLVEAGIINGYEDGTFKPENTITREEMVILLSRILNLNQVAKDTTKGNFDDLKGSYAASEITAGAQAGIVSGEADGKFHAKSNATRAEALQILLNALKLSPQLKGLLDTLN</sequence>
<dbReference type="Proteomes" id="UP001338137">
    <property type="component" value="Unassembled WGS sequence"/>
</dbReference>